<dbReference type="AlphaFoldDB" id="A0A2K9EZ50"/>
<dbReference type="PANTHER" id="PTHR43731:SF14">
    <property type="entry name" value="PRESENILIN-ASSOCIATED RHOMBOID-LIKE PROTEIN, MITOCHONDRIAL"/>
    <property type="match status" value="1"/>
</dbReference>
<keyword evidence="10" id="KW-1185">Reference proteome</keyword>
<evidence type="ECO:0000256" key="3">
    <source>
        <dbReference type="ARBA" id="ARBA00022692"/>
    </source>
</evidence>
<dbReference type="KEGG" id="paro:CUV01_08245"/>
<dbReference type="InterPro" id="IPR050925">
    <property type="entry name" value="Rhomboid_protease_S54"/>
</dbReference>
<dbReference type="Gene3D" id="1.20.1540.10">
    <property type="entry name" value="Rhomboid-like"/>
    <property type="match status" value="1"/>
</dbReference>
<dbReference type="SUPFAM" id="SSF144091">
    <property type="entry name" value="Rhomboid-like"/>
    <property type="match status" value="1"/>
</dbReference>
<dbReference type="PANTHER" id="PTHR43731">
    <property type="entry name" value="RHOMBOID PROTEASE"/>
    <property type="match status" value="1"/>
</dbReference>
<evidence type="ECO:0000256" key="4">
    <source>
        <dbReference type="ARBA" id="ARBA00022801"/>
    </source>
</evidence>
<evidence type="ECO:0000313" key="9">
    <source>
        <dbReference type="EMBL" id="AUH33382.1"/>
    </source>
</evidence>
<feature type="transmembrane region" description="Helical" evidence="7">
    <location>
        <begin position="117"/>
        <end position="136"/>
    </location>
</feature>
<dbReference type="GO" id="GO:0016020">
    <property type="term" value="C:membrane"/>
    <property type="evidence" value="ECO:0007669"/>
    <property type="project" value="UniProtKB-SubCell"/>
</dbReference>
<feature type="transmembrane region" description="Helical" evidence="7">
    <location>
        <begin position="21"/>
        <end position="42"/>
    </location>
</feature>
<feature type="transmembrane region" description="Helical" evidence="7">
    <location>
        <begin position="86"/>
        <end position="105"/>
    </location>
</feature>
<comment type="subcellular location">
    <subcellularLocation>
        <location evidence="1">Membrane</location>
        <topology evidence="1">Multi-pass membrane protein</topology>
    </subcellularLocation>
</comment>
<organism evidence="9 10">
    <name type="scientific">Paracoccus tegillarcae</name>
    <dbReference type="NCBI Taxonomy" id="1529068"/>
    <lineage>
        <taxon>Bacteria</taxon>
        <taxon>Pseudomonadati</taxon>
        <taxon>Pseudomonadota</taxon>
        <taxon>Alphaproteobacteria</taxon>
        <taxon>Rhodobacterales</taxon>
        <taxon>Paracoccaceae</taxon>
        <taxon>Paracoccus</taxon>
    </lineage>
</organism>
<keyword evidence="3 7" id="KW-0812">Transmembrane</keyword>
<evidence type="ECO:0000313" key="10">
    <source>
        <dbReference type="Proteomes" id="UP000233742"/>
    </source>
</evidence>
<dbReference type="GO" id="GO:0006508">
    <property type="term" value="P:proteolysis"/>
    <property type="evidence" value="ECO:0007669"/>
    <property type="project" value="UniProtKB-KW"/>
</dbReference>
<gene>
    <name evidence="9" type="ORF">CUV01_08245</name>
</gene>
<evidence type="ECO:0000256" key="6">
    <source>
        <dbReference type="ARBA" id="ARBA00023136"/>
    </source>
</evidence>
<evidence type="ECO:0000256" key="7">
    <source>
        <dbReference type="SAM" id="Phobius"/>
    </source>
</evidence>
<keyword evidence="6 7" id="KW-0472">Membrane</keyword>
<keyword evidence="9" id="KW-0645">Protease</keyword>
<dbReference type="Proteomes" id="UP000233742">
    <property type="component" value="Chromosome"/>
</dbReference>
<evidence type="ECO:0000256" key="2">
    <source>
        <dbReference type="ARBA" id="ARBA00009045"/>
    </source>
</evidence>
<feature type="transmembrane region" description="Helical" evidence="7">
    <location>
        <begin position="142"/>
        <end position="162"/>
    </location>
</feature>
<keyword evidence="4" id="KW-0378">Hydrolase</keyword>
<keyword evidence="5 7" id="KW-1133">Transmembrane helix</keyword>
<dbReference type="GO" id="GO:0004252">
    <property type="term" value="F:serine-type endopeptidase activity"/>
    <property type="evidence" value="ECO:0007669"/>
    <property type="project" value="InterPro"/>
</dbReference>
<sequence>MRVDRAETQPRMGAPASWRQLPLWVVALIAVCCAVEAIIILLTVTGMPEARQIATVYGAFWSQLVNGSLLPVYAGQPLLMVVTYGLLHGGVLHLAMNMVSLAVVARELTRLIGSGPMAMVYVVSQVAAAGLFALMSPEAGPMVGASGAIFGLAGALVVVVAARRREMGQPMGPLWRAVANIVALNLGLMFLVPNIAWQAHLGGAIAGVVLGLLLNLRRQSRLAKGRR</sequence>
<dbReference type="Pfam" id="PF01694">
    <property type="entry name" value="Rhomboid"/>
    <property type="match status" value="1"/>
</dbReference>
<evidence type="ECO:0000259" key="8">
    <source>
        <dbReference type="Pfam" id="PF01694"/>
    </source>
</evidence>
<protein>
    <submittedName>
        <fullName evidence="9">Rhomboid family intramembrane serine protease</fullName>
    </submittedName>
</protein>
<feature type="transmembrane region" description="Helical" evidence="7">
    <location>
        <begin position="197"/>
        <end position="216"/>
    </location>
</feature>
<evidence type="ECO:0000256" key="1">
    <source>
        <dbReference type="ARBA" id="ARBA00004141"/>
    </source>
</evidence>
<reference evidence="9 10" key="1">
    <citation type="submission" date="2017-12" db="EMBL/GenBank/DDBJ databases">
        <authorList>
            <person name="Hurst M.R.H."/>
        </authorList>
    </citation>
    <scope>NUCLEOTIDE SEQUENCE [LARGE SCALE GENOMIC DNA]</scope>
    <source>
        <strain evidence="9 10">BM15</strain>
    </source>
</reference>
<comment type="similarity">
    <text evidence="2">Belongs to the peptidase S54 family.</text>
</comment>
<dbReference type="InterPro" id="IPR022764">
    <property type="entry name" value="Peptidase_S54_rhomboid_dom"/>
</dbReference>
<dbReference type="InterPro" id="IPR035952">
    <property type="entry name" value="Rhomboid-like_sf"/>
</dbReference>
<dbReference type="EMBL" id="CP025408">
    <property type="protein sequence ID" value="AUH33382.1"/>
    <property type="molecule type" value="Genomic_DNA"/>
</dbReference>
<name>A0A2K9EZ50_9RHOB</name>
<feature type="transmembrane region" description="Helical" evidence="7">
    <location>
        <begin position="174"/>
        <end position="191"/>
    </location>
</feature>
<proteinExistence type="inferred from homology"/>
<accession>A0A2K9EZ50</accession>
<evidence type="ECO:0000256" key="5">
    <source>
        <dbReference type="ARBA" id="ARBA00022989"/>
    </source>
</evidence>
<feature type="domain" description="Peptidase S54 rhomboid" evidence="8">
    <location>
        <begin position="81"/>
        <end position="214"/>
    </location>
</feature>